<sequence length="126" mass="15006">MSRLWTRQSKLFESSIKGQINNCQIKITQLKIIHSFCGWHHLRDRQGQPNNFVVVIWRRHYSRKAEFFPREIAKKKASKCSTPWRSFTLTASAEGFPPCFHQQHYTWLHYNVSTVLKYISLNLIIN</sequence>
<organism evidence="1 2">
    <name type="scientific">Aphidius gifuensis</name>
    <name type="common">Parasitoid wasp</name>
    <dbReference type="NCBI Taxonomy" id="684658"/>
    <lineage>
        <taxon>Eukaryota</taxon>
        <taxon>Metazoa</taxon>
        <taxon>Ecdysozoa</taxon>
        <taxon>Arthropoda</taxon>
        <taxon>Hexapoda</taxon>
        <taxon>Insecta</taxon>
        <taxon>Pterygota</taxon>
        <taxon>Neoptera</taxon>
        <taxon>Endopterygota</taxon>
        <taxon>Hymenoptera</taxon>
        <taxon>Apocrita</taxon>
        <taxon>Ichneumonoidea</taxon>
        <taxon>Braconidae</taxon>
        <taxon>Aphidiinae</taxon>
        <taxon>Aphidius</taxon>
    </lineage>
</organism>
<keyword evidence="2" id="KW-1185">Reference proteome</keyword>
<protein>
    <submittedName>
        <fullName evidence="1">Uncharacterized protein</fullName>
    </submittedName>
</protein>
<name>A0A835CQH2_APHGI</name>
<dbReference type="AlphaFoldDB" id="A0A835CQH2"/>
<gene>
    <name evidence="1" type="ORF">HCN44_000003</name>
</gene>
<comment type="caution">
    <text evidence="1">The sequence shown here is derived from an EMBL/GenBank/DDBJ whole genome shotgun (WGS) entry which is preliminary data.</text>
</comment>
<accession>A0A835CQH2</accession>
<reference evidence="1 2" key="1">
    <citation type="submission" date="2020-08" db="EMBL/GenBank/DDBJ databases">
        <title>Aphidius gifuensis genome sequencing and assembly.</title>
        <authorList>
            <person name="Du Z."/>
        </authorList>
    </citation>
    <scope>NUCLEOTIDE SEQUENCE [LARGE SCALE GENOMIC DNA]</scope>
    <source>
        <strain evidence="1">YNYX2018</strain>
        <tissue evidence="1">Adults</tissue>
    </source>
</reference>
<dbReference type="EMBL" id="JACMRX010000004">
    <property type="protein sequence ID" value="KAF7990198.1"/>
    <property type="molecule type" value="Genomic_DNA"/>
</dbReference>
<evidence type="ECO:0000313" key="2">
    <source>
        <dbReference type="Proteomes" id="UP000639338"/>
    </source>
</evidence>
<dbReference type="Proteomes" id="UP000639338">
    <property type="component" value="Unassembled WGS sequence"/>
</dbReference>
<proteinExistence type="predicted"/>
<evidence type="ECO:0000313" key="1">
    <source>
        <dbReference type="EMBL" id="KAF7990198.1"/>
    </source>
</evidence>